<organism evidence="1">
    <name type="scientific">marine sediment metagenome</name>
    <dbReference type="NCBI Taxonomy" id="412755"/>
    <lineage>
        <taxon>unclassified sequences</taxon>
        <taxon>metagenomes</taxon>
        <taxon>ecological metagenomes</taxon>
    </lineage>
</organism>
<comment type="caution">
    <text evidence="1">The sequence shown here is derived from an EMBL/GenBank/DDBJ whole genome shotgun (WGS) entry which is preliminary data.</text>
</comment>
<reference evidence="1" key="1">
    <citation type="journal article" date="2015" name="Nature">
        <title>Complex archaea that bridge the gap between prokaryotes and eukaryotes.</title>
        <authorList>
            <person name="Spang A."/>
            <person name="Saw J.H."/>
            <person name="Jorgensen S.L."/>
            <person name="Zaremba-Niedzwiedzka K."/>
            <person name="Martijn J."/>
            <person name="Lind A.E."/>
            <person name="van Eijk R."/>
            <person name="Schleper C."/>
            <person name="Guy L."/>
            <person name="Ettema T.J."/>
        </authorList>
    </citation>
    <scope>NUCLEOTIDE SEQUENCE</scope>
</reference>
<name>A0A0F9KYT5_9ZZZZ</name>
<evidence type="ECO:0000313" key="1">
    <source>
        <dbReference type="EMBL" id="KKM20650.1"/>
    </source>
</evidence>
<protein>
    <submittedName>
        <fullName evidence="1">Uncharacterized protein</fullName>
    </submittedName>
</protein>
<accession>A0A0F9KYT5</accession>
<dbReference type="EMBL" id="LAZR01013721">
    <property type="protein sequence ID" value="KKM20650.1"/>
    <property type="molecule type" value="Genomic_DNA"/>
</dbReference>
<dbReference type="AlphaFoldDB" id="A0A0F9KYT5"/>
<sequence length="143" mass="16420">MQPEFHGENKDGRFLFNSPKVFDAYCAGQPDGKYYLNMHKVKTMKTNEQLGYFHAVVVPTILKQMIEDGNRTVKFEIGGRVKKLPLTEDMIVVILKEIWAKSKSIKVKSKSRMTKEEASELIDVSIEWAARYLHCSIPEPSKL</sequence>
<proteinExistence type="predicted"/>
<gene>
    <name evidence="1" type="ORF">LCGC14_1643370</name>
</gene>